<evidence type="ECO:0000256" key="2">
    <source>
        <dbReference type="ARBA" id="ARBA00022694"/>
    </source>
</evidence>
<dbReference type="SUPFAM" id="SSF55120">
    <property type="entry name" value="Pseudouridine synthase"/>
    <property type="match status" value="1"/>
</dbReference>
<dbReference type="PANTHER" id="PTHR12357">
    <property type="entry name" value="YTH YT521-B HOMOLOGY DOMAIN-CONTAINING"/>
    <property type="match status" value="1"/>
</dbReference>
<protein>
    <submittedName>
        <fullName evidence="6">(thale cress) hypothetical protein</fullName>
    </submittedName>
</protein>
<evidence type="ECO:0000313" key="6">
    <source>
        <dbReference type="EMBL" id="CAD5312244.1"/>
    </source>
</evidence>
<feature type="compositionally biased region" description="Polar residues" evidence="4">
    <location>
        <begin position="720"/>
        <end position="734"/>
    </location>
</feature>
<feature type="compositionally biased region" description="Polar residues" evidence="4">
    <location>
        <begin position="36"/>
        <end position="63"/>
    </location>
</feature>
<dbReference type="Proteomes" id="UP000516314">
    <property type="component" value="Chromosome 1"/>
</dbReference>
<dbReference type="InterPro" id="IPR001406">
    <property type="entry name" value="PsdUridine_synth_TruA"/>
</dbReference>
<dbReference type="GO" id="GO:0009982">
    <property type="term" value="F:pseudouridine synthase activity"/>
    <property type="evidence" value="ECO:0007669"/>
    <property type="project" value="InterPro"/>
</dbReference>
<dbReference type="Gene3D" id="3.10.590.10">
    <property type="entry name" value="ph1033 like domains"/>
    <property type="match status" value="1"/>
</dbReference>
<dbReference type="InterPro" id="IPR020095">
    <property type="entry name" value="PsdUridine_synth_TruA_C"/>
</dbReference>
<keyword evidence="3" id="KW-0413">Isomerase</keyword>
<feature type="region of interest" description="Disordered" evidence="4">
    <location>
        <begin position="1"/>
        <end position="127"/>
    </location>
</feature>
<feature type="domain" description="YTH" evidence="5">
    <location>
        <begin position="231"/>
        <end position="372"/>
    </location>
</feature>
<evidence type="ECO:0000256" key="3">
    <source>
        <dbReference type="ARBA" id="ARBA00023235"/>
    </source>
</evidence>
<dbReference type="InterPro" id="IPR020094">
    <property type="entry name" value="TruA/RsuA/RluB/E/F_N"/>
</dbReference>
<dbReference type="PROSITE" id="PS50882">
    <property type="entry name" value="YTH"/>
    <property type="match status" value="1"/>
</dbReference>
<dbReference type="InterPro" id="IPR020097">
    <property type="entry name" value="PsdUridine_synth_TruA_a/b_dom"/>
</dbReference>
<dbReference type="InterPro" id="IPR020103">
    <property type="entry name" value="PsdUridine_synth_cat_dom_sf"/>
</dbReference>
<dbReference type="GO" id="GO:0008033">
    <property type="term" value="P:tRNA processing"/>
    <property type="evidence" value="ECO:0007669"/>
    <property type="project" value="UniProtKB-KW"/>
</dbReference>
<evidence type="ECO:0000259" key="5">
    <source>
        <dbReference type="PROSITE" id="PS50882"/>
    </source>
</evidence>
<gene>
    <name evidence="6" type="ORF">AT9943_LOCUS809</name>
</gene>
<evidence type="ECO:0000256" key="1">
    <source>
        <dbReference type="ARBA" id="ARBA00009375"/>
    </source>
</evidence>
<dbReference type="Gene3D" id="3.30.70.660">
    <property type="entry name" value="Pseudouridine synthase I, catalytic domain, C-terminal subdomain"/>
    <property type="match status" value="1"/>
</dbReference>
<dbReference type="InterPro" id="IPR045168">
    <property type="entry name" value="YTH_prot"/>
</dbReference>
<dbReference type="CDD" id="cd21134">
    <property type="entry name" value="YTH"/>
    <property type="match status" value="1"/>
</dbReference>
<sequence length="820" mass="92612">MATEKNTLDSEATFAQTVPALDSTTKKQDESPPKSTPSLTVTACANGSDVVSSQPNDNGQAHTTDFRKGNHRDKNSSDVYADSTLRGDRPKGSNCLSQTSFSAPKPLGNINGAGRLPPNTQAHAFRPPFKGKEAAGQFLTFSNQKTSCVPYSGYINGNSNNGFWDQRDHNKKPERNGESDYLVELKCGPRANAKTRPPSESSPLKQNNSFALALRREMYNLPDFQTDYEDAKFFVIKSYSEDDVHKSIKYSVWSSTINGNKKLDAAFRDAETKTLEDGKKRPIFLFFSVNASRQFVGLAEMVGYVDFNKDLDFWQVDKWSGFFPVEWHVVKDIPNWELRHIILDNNEDKPVTHTRDTHEIKLKEGLQMLSIFKKYSAVTFLLDDMDFYEEREKSLRAKKEHKPATLRMDLFKEKDYDYEMEGNRRMNHQERGYNWNRSSNSKTQASLVNQTKYLSIRGYSASEESLERLSKVARIEGFSDEESEEQQGLADLESMNPVNPRVQRYLVAIEYIGTRFSGSQQQAKDRTVVGVLQEAFHKFIGQPVKIFCSSRTDAGVHALSNVCHVDVERISKRKPGEVLPPHEPGVVQRAVNHFLQRKDGDVMVIDVRCVPSNYHARYKAQERTYFYRLLSGSDPLSILEKDRCWHVPEELNLRFMQEACRVLVGSHDFSSFRAAGCQAKSPMRSLDELNITEVPSTPYFPSITERTLSNLNNGDPLACSNQPKSETAGVTTNVGEVEGSTEGDSFGRRRRHRCYVVTARSRGFLYHQVRLIVGALKCVGTGELTVSDVERILEAKTVSAAKPMAPASGLYLARVRYEFP</sequence>
<dbReference type="AlphaFoldDB" id="A0A7G2DRK2"/>
<dbReference type="InterPro" id="IPR007275">
    <property type="entry name" value="YTH_domain"/>
</dbReference>
<dbReference type="CDD" id="cd02570">
    <property type="entry name" value="PseudoU_synth_EcTruA"/>
    <property type="match status" value="1"/>
</dbReference>
<name>A0A7G2DRK2_ARATH</name>
<organism evidence="6 7">
    <name type="scientific">Arabidopsis thaliana</name>
    <name type="common">Mouse-ear cress</name>
    <dbReference type="NCBI Taxonomy" id="3702"/>
    <lineage>
        <taxon>Eukaryota</taxon>
        <taxon>Viridiplantae</taxon>
        <taxon>Streptophyta</taxon>
        <taxon>Embryophyta</taxon>
        <taxon>Tracheophyta</taxon>
        <taxon>Spermatophyta</taxon>
        <taxon>Magnoliopsida</taxon>
        <taxon>eudicotyledons</taxon>
        <taxon>Gunneridae</taxon>
        <taxon>Pentapetalae</taxon>
        <taxon>rosids</taxon>
        <taxon>malvids</taxon>
        <taxon>Brassicales</taxon>
        <taxon>Brassicaceae</taxon>
        <taxon>Camelineae</taxon>
        <taxon>Arabidopsis</taxon>
    </lineage>
</organism>
<keyword evidence="2" id="KW-0819">tRNA processing</keyword>
<feature type="compositionally biased region" description="Basic and acidic residues" evidence="4">
    <location>
        <begin position="64"/>
        <end position="76"/>
    </location>
</feature>
<comment type="similarity">
    <text evidence="1">Belongs to the tRNA pseudouridine synthase TruA family.</text>
</comment>
<evidence type="ECO:0000313" key="7">
    <source>
        <dbReference type="Proteomes" id="UP000516314"/>
    </source>
</evidence>
<feature type="region of interest" description="Disordered" evidence="4">
    <location>
        <begin position="720"/>
        <end position="746"/>
    </location>
</feature>
<dbReference type="Pfam" id="PF04146">
    <property type="entry name" value="YTH"/>
    <property type="match status" value="1"/>
</dbReference>
<dbReference type="EMBL" id="LR881466">
    <property type="protein sequence ID" value="CAD5312244.1"/>
    <property type="molecule type" value="Genomic_DNA"/>
</dbReference>
<proteinExistence type="inferred from homology"/>
<dbReference type="Gene3D" id="3.30.70.580">
    <property type="entry name" value="Pseudouridine synthase I, catalytic domain, N-terminal subdomain"/>
    <property type="match status" value="1"/>
</dbReference>
<dbReference type="Pfam" id="PF01416">
    <property type="entry name" value="PseudoU_synth_1"/>
    <property type="match status" value="2"/>
</dbReference>
<dbReference type="PANTHER" id="PTHR12357:SF95">
    <property type="entry name" value="YTH DOMAIN-CONTAINING FAMILY PROTEIN"/>
    <property type="match status" value="1"/>
</dbReference>
<evidence type="ECO:0000256" key="4">
    <source>
        <dbReference type="SAM" id="MobiDB-lite"/>
    </source>
</evidence>
<dbReference type="FunFam" id="3.30.70.580:FF:000008">
    <property type="entry name" value="tRNA pseudouridine synthase A"/>
    <property type="match status" value="1"/>
</dbReference>
<dbReference type="GO" id="GO:0001522">
    <property type="term" value="P:pseudouridine synthesis"/>
    <property type="evidence" value="ECO:0007669"/>
    <property type="project" value="InterPro"/>
</dbReference>
<dbReference type="HAMAP" id="MF_00171">
    <property type="entry name" value="TruA"/>
    <property type="match status" value="1"/>
</dbReference>
<dbReference type="GO" id="GO:0003723">
    <property type="term" value="F:RNA binding"/>
    <property type="evidence" value="ECO:0007669"/>
    <property type="project" value="InterPro"/>
</dbReference>
<accession>A0A7G2DRK2</accession>
<reference evidence="6 7" key="1">
    <citation type="submission" date="2020-09" db="EMBL/GenBank/DDBJ databases">
        <authorList>
            <person name="Ashkenazy H."/>
        </authorList>
    </citation>
    <scope>NUCLEOTIDE SEQUENCE [LARGE SCALE GENOMIC DNA]</scope>
    <source>
        <strain evidence="7">cv. Cdm-0</strain>
    </source>
</reference>